<evidence type="ECO:0000313" key="2">
    <source>
        <dbReference type="WBParaSite" id="maker-unitig_22662-snap-gene-0.2-mRNA-1"/>
    </source>
</evidence>
<dbReference type="AlphaFoldDB" id="A0A1I8F6Q9"/>
<protein>
    <submittedName>
        <fullName evidence="2">Bulb-type lectin domain-containing protein</fullName>
    </submittedName>
</protein>
<name>A0A1I8F6Q9_9PLAT</name>
<dbReference type="Proteomes" id="UP000095280">
    <property type="component" value="Unplaced"/>
</dbReference>
<evidence type="ECO:0000313" key="1">
    <source>
        <dbReference type="Proteomes" id="UP000095280"/>
    </source>
</evidence>
<dbReference type="InterPro" id="IPR011047">
    <property type="entry name" value="Quinoprotein_ADH-like_sf"/>
</dbReference>
<keyword evidence="1" id="KW-1185">Reference proteome</keyword>
<dbReference type="SUPFAM" id="SSF50998">
    <property type="entry name" value="Quinoprotein alcohol dehydrogenase-like"/>
    <property type="match status" value="1"/>
</dbReference>
<dbReference type="WBParaSite" id="maker-unitig_22662-snap-gene-0.2-mRNA-1">
    <property type="protein sequence ID" value="maker-unitig_22662-snap-gene-0.2-mRNA-1"/>
    <property type="gene ID" value="maker-unitig_22662-snap-gene-0.2"/>
</dbReference>
<organism evidence="1 2">
    <name type="scientific">Macrostomum lignano</name>
    <dbReference type="NCBI Taxonomy" id="282301"/>
    <lineage>
        <taxon>Eukaryota</taxon>
        <taxon>Metazoa</taxon>
        <taxon>Spiralia</taxon>
        <taxon>Lophotrochozoa</taxon>
        <taxon>Platyhelminthes</taxon>
        <taxon>Rhabditophora</taxon>
        <taxon>Macrostomorpha</taxon>
        <taxon>Macrostomida</taxon>
        <taxon>Macrostomidae</taxon>
        <taxon>Macrostomum</taxon>
    </lineage>
</organism>
<sequence length="408" mass="44030">ASTWLTELAHSCYESWTAAGTAETLGANESPGWRCPVTGSRAAGSSSCQSSWLCGRLASNRARLPGRYGCIHTKALGVTARRVGRDRLAVAPRHRAVVACLAPGQPQRCLERKANKSTWSTAEMEAESRMLPPLIVISDSARSRRREVRLWNLADASAAAVVSAAPSPAVAACWTQCGRQLLLLGRDGRLHALSRDSGTVVWSSSPNVVAGLKQPLRAGRLASVLGGRAALRQRLRCQPMRPRGDWPWSAKCADFTDGAQRRSACPLIRICHLVTYWSRGDRTLAHLTIGWDCGVAPLLGSSEHRDSRVLVAARLAHQAHRLMPPAWRWRACVPAHCEGTLETSALPCRGGHRSAVPGTTYWDAAQLLGSASLSAANWLSGSDPSPLLLWPSSQTSRDIGSTLRELLN</sequence>
<proteinExistence type="predicted"/>
<accession>A0A1I8F6Q9</accession>
<reference evidence="2" key="1">
    <citation type="submission" date="2016-11" db="UniProtKB">
        <authorList>
            <consortium name="WormBaseParasite"/>
        </authorList>
    </citation>
    <scope>IDENTIFICATION</scope>
</reference>